<dbReference type="GO" id="GO:0046872">
    <property type="term" value="F:metal ion binding"/>
    <property type="evidence" value="ECO:0007669"/>
    <property type="project" value="UniProtKB-KW"/>
</dbReference>
<dbReference type="PANTHER" id="PTHR32092">
    <property type="entry name" value="6-PHOSPHO-BETA-GLUCOSIDASE-RELATED"/>
    <property type="match status" value="1"/>
</dbReference>
<evidence type="ECO:0000259" key="7">
    <source>
        <dbReference type="Pfam" id="PF11975"/>
    </source>
</evidence>
<dbReference type="EC" id="3.2.1.122" evidence="8"/>
<feature type="domain" description="Glycosyl hydrolase family 4 C-terminal" evidence="7">
    <location>
        <begin position="2"/>
        <end position="92"/>
    </location>
</feature>
<dbReference type="InterPro" id="IPR022616">
    <property type="entry name" value="Glyco_hydro_4_C"/>
</dbReference>
<keyword evidence="2" id="KW-0479">Metal-binding</keyword>
<evidence type="ECO:0000313" key="8">
    <source>
        <dbReference type="EMBL" id="MPN24050.1"/>
    </source>
</evidence>
<evidence type="ECO:0000256" key="4">
    <source>
        <dbReference type="ARBA" id="ARBA00023027"/>
    </source>
</evidence>
<evidence type="ECO:0000256" key="1">
    <source>
        <dbReference type="ARBA" id="ARBA00001911"/>
    </source>
</evidence>
<dbReference type="Pfam" id="PF11975">
    <property type="entry name" value="Glyco_hydro_4C"/>
    <property type="match status" value="1"/>
</dbReference>
<dbReference type="AlphaFoldDB" id="A0A645GDA1"/>
<reference evidence="8" key="1">
    <citation type="submission" date="2019-08" db="EMBL/GenBank/DDBJ databases">
        <authorList>
            <person name="Kucharzyk K."/>
            <person name="Murdoch R.W."/>
            <person name="Higgins S."/>
            <person name="Loffler F."/>
        </authorList>
    </citation>
    <scope>NUCLEOTIDE SEQUENCE</scope>
</reference>
<evidence type="ECO:0000256" key="6">
    <source>
        <dbReference type="ARBA" id="ARBA00023295"/>
    </source>
</evidence>
<dbReference type="InterPro" id="IPR001088">
    <property type="entry name" value="Glyco_hydro_4"/>
</dbReference>
<keyword evidence="6 8" id="KW-0326">Glycosidase</keyword>
<comment type="cofactor">
    <cofactor evidence="1">
        <name>NAD(+)</name>
        <dbReference type="ChEBI" id="CHEBI:57540"/>
    </cofactor>
</comment>
<dbReference type="InterPro" id="IPR015955">
    <property type="entry name" value="Lactate_DH/Glyco_Ohase_4_C"/>
</dbReference>
<dbReference type="GO" id="GO:0005975">
    <property type="term" value="P:carbohydrate metabolic process"/>
    <property type="evidence" value="ECO:0007669"/>
    <property type="project" value="InterPro"/>
</dbReference>
<dbReference type="EMBL" id="VSSQ01072745">
    <property type="protein sequence ID" value="MPN24050.1"/>
    <property type="molecule type" value="Genomic_DNA"/>
</dbReference>
<comment type="caution">
    <text evidence="8">The sequence shown here is derived from an EMBL/GenBank/DDBJ whole genome shotgun (WGS) entry which is preliminary data.</text>
</comment>
<organism evidence="8">
    <name type="scientific">bioreactor metagenome</name>
    <dbReference type="NCBI Taxonomy" id="1076179"/>
    <lineage>
        <taxon>unclassified sequences</taxon>
        <taxon>metagenomes</taxon>
        <taxon>ecological metagenomes</taxon>
    </lineage>
</organism>
<keyword evidence="4" id="KW-0520">NAD</keyword>
<accession>A0A645GDA1</accession>
<evidence type="ECO:0000256" key="3">
    <source>
        <dbReference type="ARBA" id="ARBA00022801"/>
    </source>
</evidence>
<dbReference type="GO" id="GO:0050081">
    <property type="term" value="F:maltose-6'-phosphate glucosidase activity"/>
    <property type="evidence" value="ECO:0007669"/>
    <property type="project" value="UniProtKB-EC"/>
</dbReference>
<dbReference type="GO" id="GO:0016616">
    <property type="term" value="F:oxidoreductase activity, acting on the CH-OH group of donors, NAD or NADP as acceptor"/>
    <property type="evidence" value="ECO:0007669"/>
    <property type="project" value="InterPro"/>
</dbReference>
<dbReference type="PANTHER" id="PTHR32092:SF14">
    <property type="entry name" value="MALTOSE-6'-PHOSPHATE GLUCOSIDASE"/>
    <property type="match status" value="1"/>
</dbReference>
<sequence length="118" mass="13138">MDIAYAIIHNTRERFTVNKKNQGSIANFDPEAVIEVPAYVGSMGAETITVGHIPTFQKGLMEMQKAYEKMTVDAALSGSYQTALEAVMLNKTIPNYTVGKKVLDELHEANKEFWPELS</sequence>
<protein>
    <submittedName>
        <fullName evidence="8">Maltose-6'-phosphate glucosidase</fullName>
        <ecNumber evidence="8">3.2.1.122</ecNumber>
    </submittedName>
</protein>
<evidence type="ECO:0000256" key="5">
    <source>
        <dbReference type="ARBA" id="ARBA00023211"/>
    </source>
</evidence>
<evidence type="ECO:0000256" key="2">
    <source>
        <dbReference type="ARBA" id="ARBA00022723"/>
    </source>
</evidence>
<gene>
    <name evidence="8" type="primary">glvA</name>
    <name evidence="8" type="ORF">SDC9_171444</name>
</gene>
<name>A0A645GDA1_9ZZZZ</name>
<dbReference type="SUPFAM" id="SSF56327">
    <property type="entry name" value="LDH C-terminal domain-like"/>
    <property type="match status" value="1"/>
</dbReference>
<keyword evidence="5" id="KW-0464">Manganese</keyword>
<dbReference type="Gene3D" id="3.90.110.10">
    <property type="entry name" value="Lactate dehydrogenase/glycoside hydrolase, family 4, C-terminal"/>
    <property type="match status" value="1"/>
</dbReference>
<proteinExistence type="predicted"/>
<keyword evidence="3 8" id="KW-0378">Hydrolase</keyword>